<dbReference type="InterPro" id="IPR044730">
    <property type="entry name" value="RNase_H-like_dom_plant"/>
</dbReference>
<dbReference type="GO" id="GO:0003676">
    <property type="term" value="F:nucleic acid binding"/>
    <property type="evidence" value="ECO:0007669"/>
    <property type="project" value="InterPro"/>
</dbReference>
<reference evidence="3" key="1">
    <citation type="journal article" date="2019" name="Database">
        <title>The radish genome database (RadishGD): an integrated information resource for radish genomics.</title>
        <authorList>
            <person name="Yu H.J."/>
            <person name="Baek S."/>
            <person name="Lee Y.J."/>
            <person name="Cho A."/>
            <person name="Mun J.H."/>
        </authorList>
    </citation>
    <scope>NUCLEOTIDE SEQUENCE [LARGE SCALE GENOMIC DNA]</scope>
    <source>
        <strain evidence="3">cv. WK10039</strain>
    </source>
</reference>
<proteinExistence type="predicted"/>
<dbReference type="AlphaFoldDB" id="A0A6J0LEM8"/>
<dbReference type="PANTHER" id="PTHR47074">
    <property type="entry name" value="BNAC02G40300D PROTEIN"/>
    <property type="match status" value="1"/>
</dbReference>
<dbReference type="SUPFAM" id="SSF53098">
    <property type="entry name" value="Ribonuclease H-like"/>
    <property type="match status" value="1"/>
</dbReference>
<dbReference type="RefSeq" id="XP_018458094.1">
    <property type="nucleotide sequence ID" value="XM_018602592.2"/>
</dbReference>
<reference evidence="4" key="2">
    <citation type="submission" date="2025-08" db="UniProtKB">
        <authorList>
            <consortium name="RefSeq"/>
        </authorList>
    </citation>
    <scope>IDENTIFICATION</scope>
    <source>
        <tissue evidence="4">Leaf</tissue>
    </source>
</reference>
<name>A0A6J0LEM8_RAPSA</name>
<dbReference type="PANTHER" id="PTHR47074:SF11">
    <property type="entry name" value="REVERSE TRANSCRIPTASE-LIKE PROTEIN"/>
    <property type="match status" value="1"/>
</dbReference>
<accession>A0A6J0LEM8</accession>
<dbReference type="OrthoDB" id="1113695at2759"/>
<dbReference type="CDD" id="cd06222">
    <property type="entry name" value="RNase_H_like"/>
    <property type="match status" value="1"/>
</dbReference>
<dbReference type="InterPro" id="IPR002156">
    <property type="entry name" value="RNaseH_domain"/>
</dbReference>
<gene>
    <name evidence="4" type="primary">LOC108828941</name>
</gene>
<sequence>MGLAPERSSEAKVAELFRDTSTRWVTDKVERLFPMLIGEIMTIKPSKWGGKDKRVWLNHKSGAHSTKTGYYAALAMNKPDLLEPLQPAQEWLDDVWKITTSLKIKLLSWKIKHGAIPVGDILMARHIKANVKCIHCEDSESILHLFFHCPFAQKVWELLPVVTGFDPMRINSFNEGWKLALKATILPPTGINDCPLIPWVISTIWTTRNFKIFQKRHFTAQEVMTKAIVDAKEWKAAQIIPPPLPQGPPKRIQDAASVILCCSDGAWNKDLNTAGMGWSFSDFRNERFCSHSDSSMYVCSSLVAEGLAIRLAMEHAIALQLRQVVFESDSLQLVSAIVDRSSFNDLHGILADIYLLSKQFDSVSFRYVNRSSLCFEDNLAKQALLGPVRNPC</sequence>
<dbReference type="InterPro" id="IPR026960">
    <property type="entry name" value="RVT-Znf"/>
</dbReference>
<evidence type="ECO:0000259" key="1">
    <source>
        <dbReference type="Pfam" id="PF13456"/>
    </source>
</evidence>
<protein>
    <submittedName>
        <fullName evidence="4">Uncharacterized protein LOC108828941</fullName>
    </submittedName>
</protein>
<dbReference type="Pfam" id="PF13966">
    <property type="entry name" value="zf-RVT"/>
    <property type="match status" value="1"/>
</dbReference>
<evidence type="ECO:0000259" key="2">
    <source>
        <dbReference type="Pfam" id="PF13966"/>
    </source>
</evidence>
<dbReference type="GO" id="GO:0004523">
    <property type="term" value="F:RNA-DNA hybrid ribonuclease activity"/>
    <property type="evidence" value="ECO:0007669"/>
    <property type="project" value="InterPro"/>
</dbReference>
<organism evidence="3 4">
    <name type="scientific">Raphanus sativus</name>
    <name type="common">Radish</name>
    <name type="synonym">Raphanus raphanistrum var. sativus</name>
    <dbReference type="NCBI Taxonomy" id="3726"/>
    <lineage>
        <taxon>Eukaryota</taxon>
        <taxon>Viridiplantae</taxon>
        <taxon>Streptophyta</taxon>
        <taxon>Embryophyta</taxon>
        <taxon>Tracheophyta</taxon>
        <taxon>Spermatophyta</taxon>
        <taxon>Magnoliopsida</taxon>
        <taxon>eudicotyledons</taxon>
        <taxon>Gunneridae</taxon>
        <taxon>Pentapetalae</taxon>
        <taxon>rosids</taxon>
        <taxon>malvids</taxon>
        <taxon>Brassicales</taxon>
        <taxon>Brassicaceae</taxon>
        <taxon>Brassiceae</taxon>
        <taxon>Raphanus</taxon>
    </lineage>
</organism>
<dbReference type="InterPro" id="IPR012337">
    <property type="entry name" value="RNaseH-like_sf"/>
</dbReference>
<dbReference type="InterPro" id="IPR036397">
    <property type="entry name" value="RNaseH_sf"/>
</dbReference>
<dbReference type="Proteomes" id="UP000504610">
    <property type="component" value="Chromosome 7"/>
</dbReference>
<dbReference type="GeneID" id="108828941"/>
<dbReference type="Pfam" id="PF13456">
    <property type="entry name" value="RVT_3"/>
    <property type="match status" value="1"/>
</dbReference>
<dbReference type="KEGG" id="rsz:108828941"/>
<evidence type="ECO:0000313" key="3">
    <source>
        <dbReference type="Proteomes" id="UP000504610"/>
    </source>
</evidence>
<feature type="domain" description="Reverse transcriptase zinc-binding" evidence="2">
    <location>
        <begin position="82"/>
        <end position="156"/>
    </location>
</feature>
<dbReference type="Gene3D" id="3.30.420.10">
    <property type="entry name" value="Ribonuclease H-like superfamily/Ribonuclease H"/>
    <property type="match status" value="1"/>
</dbReference>
<feature type="domain" description="RNase H type-1" evidence="1">
    <location>
        <begin position="263"/>
        <end position="382"/>
    </location>
</feature>
<evidence type="ECO:0000313" key="4">
    <source>
        <dbReference type="RefSeq" id="XP_018458094.1"/>
    </source>
</evidence>
<keyword evidence="3" id="KW-1185">Reference proteome</keyword>
<dbReference type="InterPro" id="IPR052929">
    <property type="entry name" value="RNase_H-like_EbsB-rel"/>
</dbReference>